<sequence length="244" mass="25644">MPALASAPAMPAARAPFGQPRVYDNEAYAIASTSRRQLISPSEIARLDDRRWAVGSNSPVLQASASGSSARVVADSSGHFNGSCKAGPQTSAGDTLPPNAGQGACVSFIPDITSYCCIAVGGTEVNVTSPAPTSDNAAPEEVWAPECRTTNYADMLDCYMVTVEDHCARESVGPFGFCNPGEAADTSYSINHSSSAAPSLGMALRRPRLYRDFSTLTRCKMLLAEPLSLIFLTTVLTSAATSFF</sequence>
<dbReference type="EMBL" id="CCYA01000118">
    <property type="protein sequence ID" value="CEH12122.1"/>
    <property type="molecule type" value="Genomic_DNA"/>
</dbReference>
<reference evidence="1 2" key="1">
    <citation type="submission" date="2014-09" db="EMBL/GenBank/DDBJ databases">
        <authorList>
            <person name="Magalhaes I.L.F."/>
            <person name="Oliveira U."/>
            <person name="Santos F.R."/>
            <person name="Vidigal T.H.D.A."/>
            <person name="Brescovit A.D."/>
            <person name="Santos A.J."/>
        </authorList>
    </citation>
    <scope>NUCLEOTIDE SEQUENCE [LARGE SCALE GENOMIC DNA]</scope>
</reference>
<proteinExistence type="predicted"/>
<evidence type="ECO:0000313" key="1">
    <source>
        <dbReference type="EMBL" id="CEH12122.1"/>
    </source>
</evidence>
<organism evidence="1 2">
    <name type="scientific">Ceraceosorus bombacis</name>
    <dbReference type="NCBI Taxonomy" id="401625"/>
    <lineage>
        <taxon>Eukaryota</taxon>
        <taxon>Fungi</taxon>
        <taxon>Dikarya</taxon>
        <taxon>Basidiomycota</taxon>
        <taxon>Ustilaginomycotina</taxon>
        <taxon>Exobasidiomycetes</taxon>
        <taxon>Ceraceosorales</taxon>
        <taxon>Ceraceosoraceae</taxon>
        <taxon>Ceraceosorus</taxon>
    </lineage>
</organism>
<name>A0A0N7L8W5_9BASI</name>
<dbReference type="OrthoDB" id="3365535at2759"/>
<protein>
    <submittedName>
        <fullName evidence="1">Uncharacterized protein</fullName>
    </submittedName>
</protein>
<dbReference type="Proteomes" id="UP000054845">
    <property type="component" value="Unassembled WGS sequence"/>
</dbReference>
<evidence type="ECO:0000313" key="2">
    <source>
        <dbReference type="Proteomes" id="UP000054845"/>
    </source>
</evidence>
<accession>A0A0N7L8W5</accession>
<dbReference type="AlphaFoldDB" id="A0A0N7L8W5"/>
<keyword evidence="2" id="KW-1185">Reference proteome</keyword>